<keyword evidence="4 8" id="KW-0812">Transmembrane</keyword>
<dbReference type="Pfam" id="PF02706">
    <property type="entry name" value="Wzz"/>
    <property type="match status" value="1"/>
</dbReference>
<accession>A0A6N7IZ96</accession>
<dbReference type="PANTHER" id="PTHR32309">
    <property type="entry name" value="TYROSINE-PROTEIN KINASE"/>
    <property type="match status" value="1"/>
</dbReference>
<dbReference type="Proteomes" id="UP000460257">
    <property type="component" value="Unassembled WGS sequence"/>
</dbReference>
<evidence type="ECO:0000256" key="8">
    <source>
        <dbReference type="SAM" id="Phobius"/>
    </source>
</evidence>
<dbReference type="PANTHER" id="PTHR32309:SF13">
    <property type="entry name" value="FERRIC ENTEROBACTIN TRANSPORT PROTEIN FEPE"/>
    <property type="match status" value="1"/>
</dbReference>
<keyword evidence="3" id="KW-1003">Cell membrane</keyword>
<dbReference type="GO" id="GO:0004713">
    <property type="term" value="F:protein tyrosine kinase activity"/>
    <property type="evidence" value="ECO:0007669"/>
    <property type="project" value="UniProtKB-KW"/>
</dbReference>
<comment type="similarity">
    <text evidence="2">Belongs to the CpsC/CapA family.</text>
</comment>
<evidence type="ECO:0000313" key="10">
    <source>
        <dbReference type="EMBL" id="MQN01068.1"/>
    </source>
</evidence>
<dbReference type="EMBL" id="VOGC01000002">
    <property type="protein sequence ID" value="MQN01068.1"/>
    <property type="molecule type" value="Genomic_DNA"/>
</dbReference>
<feature type="transmembrane region" description="Helical" evidence="8">
    <location>
        <begin position="191"/>
        <end position="212"/>
    </location>
</feature>
<keyword evidence="11" id="KW-1185">Reference proteome</keyword>
<comment type="caution">
    <text evidence="10">The sequence shown here is derived from an EMBL/GenBank/DDBJ whole genome shotgun (WGS) entry which is preliminary data.</text>
</comment>
<comment type="subcellular location">
    <subcellularLocation>
        <location evidence="1">Cell membrane</location>
        <topology evidence="1">Multi-pass membrane protein</topology>
    </subcellularLocation>
</comment>
<organism evidence="10 11">
    <name type="scientific">Candidatus Weimeria bifida</name>
    <dbReference type="NCBI Taxonomy" id="2599074"/>
    <lineage>
        <taxon>Bacteria</taxon>
        <taxon>Bacillati</taxon>
        <taxon>Bacillota</taxon>
        <taxon>Clostridia</taxon>
        <taxon>Lachnospirales</taxon>
        <taxon>Lachnospiraceae</taxon>
        <taxon>Candidatus Weimeria</taxon>
    </lineage>
</organism>
<feature type="domain" description="Polysaccharide chain length determinant N-terminal" evidence="9">
    <location>
        <begin position="25"/>
        <end position="114"/>
    </location>
</feature>
<evidence type="ECO:0000256" key="6">
    <source>
        <dbReference type="ARBA" id="ARBA00023136"/>
    </source>
</evidence>
<feature type="transmembrane region" description="Helical" evidence="8">
    <location>
        <begin position="39"/>
        <end position="61"/>
    </location>
</feature>
<evidence type="ECO:0000259" key="9">
    <source>
        <dbReference type="Pfam" id="PF02706"/>
    </source>
</evidence>
<dbReference type="InterPro" id="IPR003856">
    <property type="entry name" value="LPS_length_determ_N"/>
</dbReference>
<reference evidence="10" key="1">
    <citation type="journal article" date="2020" name="Appl. Environ. Microbiol.">
        <title>Medium-Chain Fatty Acid Synthesis by 'Candidatus Weimeria bifida' gen. nov., sp. nov., and 'Candidatus Pseudoramibacter fermentans' sp. nov.</title>
        <authorList>
            <person name="Scarborough M.J."/>
            <person name="Myers K.S."/>
            <person name="Donohue T.J."/>
            <person name="Noguera D.R."/>
        </authorList>
    </citation>
    <scope>NUCLEOTIDE SEQUENCE</scope>
    <source>
        <strain evidence="10">LCO1.1</strain>
    </source>
</reference>
<evidence type="ECO:0000256" key="4">
    <source>
        <dbReference type="ARBA" id="ARBA00022692"/>
    </source>
</evidence>
<evidence type="ECO:0000256" key="1">
    <source>
        <dbReference type="ARBA" id="ARBA00004651"/>
    </source>
</evidence>
<gene>
    <name evidence="10" type="ORF">FRC54_03690</name>
</gene>
<evidence type="ECO:0000313" key="11">
    <source>
        <dbReference type="Proteomes" id="UP000460257"/>
    </source>
</evidence>
<dbReference type="InterPro" id="IPR050445">
    <property type="entry name" value="Bact_polysacc_biosynth/exp"/>
</dbReference>
<dbReference type="AlphaFoldDB" id="A0A6N7IZ96"/>
<protein>
    <submittedName>
        <fullName evidence="10">Protein-tyrosine kinase</fullName>
    </submittedName>
</protein>
<feature type="compositionally biased region" description="Basic residues" evidence="7">
    <location>
        <begin position="259"/>
        <end position="278"/>
    </location>
</feature>
<evidence type="ECO:0000256" key="5">
    <source>
        <dbReference type="ARBA" id="ARBA00022989"/>
    </source>
</evidence>
<keyword evidence="10" id="KW-0418">Kinase</keyword>
<proteinExistence type="inferred from homology"/>
<feature type="region of interest" description="Disordered" evidence="7">
    <location>
        <begin position="247"/>
        <end position="278"/>
    </location>
</feature>
<dbReference type="GO" id="GO:0005886">
    <property type="term" value="C:plasma membrane"/>
    <property type="evidence" value="ECO:0007669"/>
    <property type="project" value="UniProtKB-SubCell"/>
</dbReference>
<keyword evidence="10" id="KW-0829">Tyrosine-protein kinase</keyword>
<name>A0A6N7IZ96_9FIRM</name>
<keyword evidence="10" id="KW-0808">Transferase</keyword>
<evidence type="ECO:0000256" key="3">
    <source>
        <dbReference type="ARBA" id="ARBA00022475"/>
    </source>
</evidence>
<keyword evidence="5 8" id="KW-1133">Transmembrane helix</keyword>
<evidence type="ECO:0000256" key="7">
    <source>
        <dbReference type="SAM" id="MobiDB-lite"/>
    </source>
</evidence>
<keyword evidence="6 8" id="KW-0472">Membrane</keyword>
<sequence>MKVSNDRKTINENQVSDDKANDEIEIDLGELFYYFRARLLTIILFFIFGALAAGAVTHYMITPKYTATSKLYMVSSSSKSVVDISDFNIGTSLSQDYVEVLKTRPVYESVIEKLHLKYTYDDLAAMINTSVVGETRIVQIDVTDEDPNEAKSIANAVADAAVEQVPKTMDTSEPHIIEPAIVPDAPSSPNLLRNIVIGGFIGLVLILVIYTVRFVSDDTFQSEDDVEKMFGIMPLTVIPEADIGILNEKNESDDDDRKNRWKARRNARGRKRPERHKK</sequence>
<evidence type="ECO:0000256" key="2">
    <source>
        <dbReference type="ARBA" id="ARBA00006683"/>
    </source>
</evidence>